<evidence type="ECO:0000313" key="2">
    <source>
        <dbReference type="Proteomes" id="UP001500016"/>
    </source>
</evidence>
<sequence length="131" mass="14037">MWLLVLCLLTGPVIIGLGIREEAHQRRLRREGITAEGRVVRHRSSRHQGSVSYFAVVRFVDERGGPHEFEAKVSGVTGLPVGGPAPVRYLPGAPKTARLDGSGQRFWGLALPLLIGTAFTAAGIWGVTTGA</sequence>
<reference evidence="1 2" key="1">
    <citation type="journal article" date="2019" name="Int. J. Syst. Evol. Microbiol.">
        <title>The Global Catalogue of Microorganisms (GCM) 10K type strain sequencing project: providing services to taxonomists for standard genome sequencing and annotation.</title>
        <authorList>
            <consortium name="The Broad Institute Genomics Platform"/>
            <consortium name="The Broad Institute Genome Sequencing Center for Infectious Disease"/>
            <person name="Wu L."/>
            <person name="Ma J."/>
        </authorList>
    </citation>
    <scope>NUCLEOTIDE SEQUENCE [LARGE SCALE GENOMIC DNA]</scope>
    <source>
        <strain evidence="1 2">JCM 15478</strain>
    </source>
</reference>
<accession>A0ABN2WBH9</accession>
<organism evidence="1 2">
    <name type="scientific">Streptomyces albiaxialis</name>
    <dbReference type="NCBI Taxonomy" id="329523"/>
    <lineage>
        <taxon>Bacteria</taxon>
        <taxon>Bacillati</taxon>
        <taxon>Actinomycetota</taxon>
        <taxon>Actinomycetes</taxon>
        <taxon>Kitasatosporales</taxon>
        <taxon>Streptomycetaceae</taxon>
        <taxon>Streptomyces</taxon>
    </lineage>
</organism>
<evidence type="ECO:0000313" key="1">
    <source>
        <dbReference type="EMBL" id="GAA2088664.1"/>
    </source>
</evidence>
<comment type="caution">
    <text evidence="1">The sequence shown here is derived from an EMBL/GenBank/DDBJ whole genome shotgun (WGS) entry which is preliminary data.</text>
</comment>
<evidence type="ECO:0008006" key="3">
    <source>
        <dbReference type="Google" id="ProtNLM"/>
    </source>
</evidence>
<dbReference type="EMBL" id="BAAAPE010000013">
    <property type="protein sequence ID" value="GAA2088664.1"/>
    <property type="molecule type" value="Genomic_DNA"/>
</dbReference>
<protein>
    <recommendedName>
        <fullName evidence="3">DUF3592 domain-containing protein</fullName>
    </recommendedName>
</protein>
<dbReference type="Proteomes" id="UP001500016">
    <property type="component" value="Unassembled WGS sequence"/>
</dbReference>
<name>A0ABN2WBH9_9ACTN</name>
<dbReference type="RefSeq" id="WP_344531751.1">
    <property type="nucleotide sequence ID" value="NZ_BAAAPE010000013.1"/>
</dbReference>
<keyword evidence="2" id="KW-1185">Reference proteome</keyword>
<gene>
    <name evidence="1" type="ORF">GCM10009801_52480</name>
</gene>
<proteinExistence type="predicted"/>